<dbReference type="AlphaFoldDB" id="A0A3P7J8I9"/>
<dbReference type="InterPro" id="IPR036691">
    <property type="entry name" value="Endo/exonu/phosph_ase_sf"/>
</dbReference>
<reference evidence="1 2" key="1">
    <citation type="submission" date="2018-11" db="EMBL/GenBank/DDBJ databases">
        <authorList>
            <consortium name="Pathogen Informatics"/>
        </authorList>
    </citation>
    <scope>NUCLEOTIDE SEQUENCE [LARGE SCALE GENOMIC DNA]</scope>
</reference>
<dbReference type="PANTHER" id="PTHR41349:SF1">
    <property type="entry name" value="PROTEIN CBG08683"/>
    <property type="match status" value="1"/>
</dbReference>
<name>A0A3P7J8I9_STRVU</name>
<dbReference type="Proteomes" id="UP000270094">
    <property type="component" value="Unassembled WGS sequence"/>
</dbReference>
<proteinExistence type="predicted"/>
<evidence type="ECO:0000313" key="1">
    <source>
        <dbReference type="EMBL" id="VDM79616.1"/>
    </source>
</evidence>
<sequence length="120" mass="13874">MHLDYLAYGPYAAYNKMVTSVDQILAGEHPRARQGREQNIEELRNNSRMTAWRRKSSVVPVIVAGDFNCPSHLDWTVEMKDKHGNWSVTWPATKMMADMKFIDSFREVHPDINAQPGKHF</sequence>
<keyword evidence="2" id="KW-1185">Reference proteome</keyword>
<organism evidence="1 2">
    <name type="scientific">Strongylus vulgaris</name>
    <name type="common">Blood worm</name>
    <dbReference type="NCBI Taxonomy" id="40348"/>
    <lineage>
        <taxon>Eukaryota</taxon>
        <taxon>Metazoa</taxon>
        <taxon>Ecdysozoa</taxon>
        <taxon>Nematoda</taxon>
        <taxon>Chromadorea</taxon>
        <taxon>Rhabditida</taxon>
        <taxon>Rhabditina</taxon>
        <taxon>Rhabditomorpha</taxon>
        <taxon>Strongyloidea</taxon>
        <taxon>Strongylidae</taxon>
        <taxon>Strongylus</taxon>
    </lineage>
</organism>
<dbReference type="PANTHER" id="PTHR41349">
    <property type="match status" value="1"/>
</dbReference>
<dbReference type="SUPFAM" id="SSF56219">
    <property type="entry name" value="DNase I-like"/>
    <property type="match status" value="1"/>
</dbReference>
<accession>A0A3P7J8I9</accession>
<dbReference type="Gene3D" id="3.60.10.10">
    <property type="entry name" value="Endonuclease/exonuclease/phosphatase"/>
    <property type="match status" value="1"/>
</dbReference>
<dbReference type="OrthoDB" id="276515at2759"/>
<evidence type="ECO:0008006" key="3">
    <source>
        <dbReference type="Google" id="ProtNLM"/>
    </source>
</evidence>
<gene>
    <name evidence="1" type="ORF">SVUK_LOCUS14614</name>
</gene>
<protein>
    <recommendedName>
        <fullName evidence="3">Endonuclease/exonuclease/phosphatase domain-containing protein</fullName>
    </recommendedName>
</protein>
<dbReference type="EMBL" id="UYYB01105754">
    <property type="protein sequence ID" value="VDM79616.1"/>
    <property type="molecule type" value="Genomic_DNA"/>
</dbReference>
<evidence type="ECO:0000313" key="2">
    <source>
        <dbReference type="Proteomes" id="UP000270094"/>
    </source>
</evidence>